<dbReference type="AlphaFoldDB" id="A0A6L2K4L0"/>
<protein>
    <submittedName>
        <fullName evidence="1">Uncharacterized protein</fullName>
    </submittedName>
</protein>
<evidence type="ECO:0000313" key="1">
    <source>
        <dbReference type="EMBL" id="GEU43702.1"/>
    </source>
</evidence>
<name>A0A6L2K4L0_TANCI</name>
<proteinExistence type="predicted"/>
<reference evidence="1" key="1">
    <citation type="journal article" date="2019" name="Sci. Rep.">
        <title>Draft genome of Tanacetum cinerariifolium, the natural source of mosquito coil.</title>
        <authorList>
            <person name="Yamashiro T."/>
            <person name="Shiraishi A."/>
            <person name="Satake H."/>
            <person name="Nakayama K."/>
        </authorList>
    </citation>
    <scope>NUCLEOTIDE SEQUENCE</scope>
</reference>
<accession>A0A6L2K4L0</accession>
<organism evidence="1">
    <name type="scientific">Tanacetum cinerariifolium</name>
    <name type="common">Dalmatian daisy</name>
    <name type="synonym">Chrysanthemum cinerariifolium</name>
    <dbReference type="NCBI Taxonomy" id="118510"/>
    <lineage>
        <taxon>Eukaryota</taxon>
        <taxon>Viridiplantae</taxon>
        <taxon>Streptophyta</taxon>
        <taxon>Embryophyta</taxon>
        <taxon>Tracheophyta</taxon>
        <taxon>Spermatophyta</taxon>
        <taxon>Magnoliopsida</taxon>
        <taxon>eudicotyledons</taxon>
        <taxon>Gunneridae</taxon>
        <taxon>Pentapetalae</taxon>
        <taxon>asterids</taxon>
        <taxon>campanulids</taxon>
        <taxon>Asterales</taxon>
        <taxon>Asteraceae</taxon>
        <taxon>Asteroideae</taxon>
        <taxon>Anthemideae</taxon>
        <taxon>Anthemidinae</taxon>
        <taxon>Tanacetum</taxon>
    </lineage>
</organism>
<sequence>MASHQQWYMDTRATSYLSSHTGNLQTSSLNRNFHSIIVENESSIPVTHSGHITQDEVGDSFGQRAHITLHSGLMKEEKVDGKREKTKVKLEYLSSFMITRVFEEAYAKNYSLKEKAKQAVAERVTAEFRPRALAVA</sequence>
<comment type="caution">
    <text evidence="1">The sequence shown here is derived from an EMBL/GenBank/DDBJ whole genome shotgun (WGS) entry which is preliminary data.</text>
</comment>
<dbReference type="EMBL" id="BKCJ010001744">
    <property type="protein sequence ID" value="GEU43702.1"/>
    <property type="molecule type" value="Genomic_DNA"/>
</dbReference>
<gene>
    <name evidence="1" type="ORF">Tci_015680</name>
</gene>